<comment type="caution">
    <text evidence="13">The sequence shown here is derived from an EMBL/GenBank/DDBJ whole genome shotgun (WGS) entry which is preliminary data.</text>
</comment>
<dbReference type="GO" id="GO:0006605">
    <property type="term" value="P:protein targeting"/>
    <property type="evidence" value="ECO:0007669"/>
    <property type="project" value="UniProtKB-UniRule"/>
</dbReference>
<protein>
    <recommendedName>
        <fullName evidence="9">Protein translocase subunit SecD</fullName>
    </recommendedName>
</protein>
<dbReference type="HAMAP" id="MF_01463_B">
    <property type="entry name" value="SecD_B"/>
    <property type="match status" value="1"/>
</dbReference>
<dbReference type="PRINTS" id="PR00702">
    <property type="entry name" value="ACRIFLAVINRP"/>
</dbReference>
<name>A0A1F4UUE9_UNCKA</name>
<organism evidence="13 14">
    <name type="scientific">candidate division WWE3 bacterium RBG_16_37_10</name>
    <dbReference type="NCBI Taxonomy" id="1802610"/>
    <lineage>
        <taxon>Bacteria</taxon>
        <taxon>Katanobacteria</taxon>
    </lineage>
</organism>
<reference evidence="13 14" key="1">
    <citation type="journal article" date="2016" name="Nat. Commun.">
        <title>Thousands of microbial genomes shed light on interconnected biogeochemical processes in an aquifer system.</title>
        <authorList>
            <person name="Anantharaman K."/>
            <person name="Brown C.T."/>
            <person name="Hug L.A."/>
            <person name="Sharon I."/>
            <person name="Castelle C.J."/>
            <person name="Probst A.J."/>
            <person name="Thomas B.C."/>
            <person name="Singh A."/>
            <person name="Wilkins M.J."/>
            <person name="Karaoz U."/>
            <person name="Brodie E.L."/>
            <person name="Williams K.H."/>
            <person name="Hubbard S.S."/>
            <person name="Banfield J.F."/>
        </authorList>
    </citation>
    <scope>NUCLEOTIDE SEQUENCE [LARGE SCALE GENOMIC DNA]</scope>
</reference>
<evidence type="ECO:0000259" key="11">
    <source>
        <dbReference type="Pfam" id="PF21760"/>
    </source>
</evidence>
<dbReference type="GO" id="GO:0015450">
    <property type="term" value="F:protein-transporting ATPase activity"/>
    <property type="evidence" value="ECO:0007669"/>
    <property type="project" value="InterPro"/>
</dbReference>
<dbReference type="Gene3D" id="3.30.70.3400">
    <property type="match status" value="1"/>
</dbReference>
<keyword evidence="7 9" id="KW-0811">Translocation</keyword>
<dbReference type="AlphaFoldDB" id="A0A1F4UUE9"/>
<feature type="transmembrane region" description="Helical" evidence="9">
    <location>
        <begin position="426"/>
        <end position="445"/>
    </location>
</feature>
<comment type="subunit">
    <text evidence="9">Forms a complex with SecF. Part of the essential Sec protein translocation apparatus which comprises SecA, SecYEG and auxiliary proteins SecDF. Other proteins may also be involved.</text>
</comment>
<evidence type="ECO:0000256" key="6">
    <source>
        <dbReference type="ARBA" id="ARBA00022989"/>
    </source>
</evidence>
<dbReference type="InterPro" id="IPR048634">
    <property type="entry name" value="SecD_SecF_C"/>
</dbReference>
<dbReference type="InterPro" id="IPR048631">
    <property type="entry name" value="SecD_1st"/>
</dbReference>
<dbReference type="Proteomes" id="UP000177371">
    <property type="component" value="Unassembled WGS sequence"/>
</dbReference>
<dbReference type="InterPro" id="IPR005791">
    <property type="entry name" value="SecD"/>
</dbReference>
<dbReference type="Pfam" id="PF02355">
    <property type="entry name" value="SecD_SecF_C"/>
    <property type="match status" value="1"/>
</dbReference>
<dbReference type="NCBIfam" id="TIGR00916">
    <property type="entry name" value="2A0604s01"/>
    <property type="match status" value="1"/>
</dbReference>
<keyword evidence="2 9" id="KW-0813">Transport</keyword>
<keyword evidence="4 9" id="KW-0812">Transmembrane</keyword>
<evidence type="ECO:0000256" key="3">
    <source>
        <dbReference type="ARBA" id="ARBA00022475"/>
    </source>
</evidence>
<evidence type="ECO:0000256" key="5">
    <source>
        <dbReference type="ARBA" id="ARBA00022927"/>
    </source>
</evidence>
<evidence type="ECO:0000256" key="8">
    <source>
        <dbReference type="ARBA" id="ARBA00023136"/>
    </source>
</evidence>
<evidence type="ECO:0000256" key="1">
    <source>
        <dbReference type="ARBA" id="ARBA00004651"/>
    </source>
</evidence>
<dbReference type="Gene3D" id="3.30.1360.200">
    <property type="match status" value="1"/>
</dbReference>
<comment type="subcellular location">
    <subcellularLocation>
        <location evidence="1 9">Cell membrane</location>
        <topology evidence="1 9">Multi-pass membrane protein</topology>
    </subcellularLocation>
</comment>
<dbReference type="Gene3D" id="1.20.1640.10">
    <property type="entry name" value="Multidrug efflux transporter AcrB transmembrane domain"/>
    <property type="match status" value="1"/>
</dbReference>
<evidence type="ECO:0000256" key="9">
    <source>
        <dbReference type="HAMAP-Rule" id="MF_01463"/>
    </source>
</evidence>
<dbReference type="SUPFAM" id="SSF82866">
    <property type="entry name" value="Multidrug efflux transporter AcrB transmembrane domain"/>
    <property type="match status" value="1"/>
</dbReference>
<evidence type="ECO:0000259" key="10">
    <source>
        <dbReference type="Pfam" id="PF02355"/>
    </source>
</evidence>
<dbReference type="InterPro" id="IPR001036">
    <property type="entry name" value="Acrflvin-R"/>
</dbReference>
<dbReference type="EMBL" id="MEUT01000066">
    <property type="protein sequence ID" value="OGC48584.1"/>
    <property type="molecule type" value="Genomic_DNA"/>
</dbReference>
<proteinExistence type="inferred from homology"/>
<dbReference type="InterPro" id="IPR022813">
    <property type="entry name" value="SecD/SecF_arch_bac"/>
</dbReference>
<dbReference type="PANTHER" id="PTHR30081:SF1">
    <property type="entry name" value="PROTEIN TRANSLOCASE SUBUNIT SECD"/>
    <property type="match status" value="1"/>
</dbReference>
<evidence type="ECO:0000313" key="14">
    <source>
        <dbReference type="Proteomes" id="UP000177371"/>
    </source>
</evidence>
<keyword evidence="8 9" id="KW-0472">Membrane</keyword>
<feature type="domain" description="SecDF P1 head subdomain" evidence="12">
    <location>
        <begin position="174"/>
        <end position="280"/>
    </location>
</feature>
<evidence type="ECO:0000256" key="2">
    <source>
        <dbReference type="ARBA" id="ARBA00022448"/>
    </source>
</evidence>
<dbReference type="Pfam" id="PF22599">
    <property type="entry name" value="SecDF_P1_head"/>
    <property type="match status" value="1"/>
</dbReference>
<accession>A0A1F4UUE9</accession>
<comment type="function">
    <text evidence="9">Part of the Sec protein translocase complex. Interacts with the SecYEG preprotein conducting channel. SecDF uses the proton motive force (PMF) to complete protein translocation after the ATP-dependent function of SecA.</text>
</comment>
<keyword evidence="5 9" id="KW-0653">Protein transport</keyword>
<gene>
    <name evidence="9" type="primary">secD</name>
    <name evidence="13" type="ORF">A2W32_00255</name>
</gene>
<comment type="similarity">
    <text evidence="9">Belongs to the SecD/SecF family. SecD subfamily.</text>
</comment>
<dbReference type="NCBIfam" id="TIGR01129">
    <property type="entry name" value="secD"/>
    <property type="match status" value="1"/>
</dbReference>
<dbReference type="InterPro" id="IPR054384">
    <property type="entry name" value="SecDF_P1_head"/>
</dbReference>
<evidence type="ECO:0000259" key="12">
    <source>
        <dbReference type="Pfam" id="PF22599"/>
    </source>
</evidence>
<feature type="domain" description="Protein translocase subunit SecDF P1" evidence="11">
    <location>
        <begin position="91"/>
        <end position="151"/>
    </location>
</feature>
<evidence type="ECO:0000256" key="4">
    <source>
        <dbReference type="ARBA" id="ARBA00022692"/>
    </source>
</evidence>
<dbReference type="PANTHER" id="PTHR30081">
    <property type="entry name" value="PROTEIN-EXPORT MEMBRANE PROTEIN SEC"/>
    <property type="match status" value="1"/>
</dbReference>
<dbReference type="GO" id="GO:0043952">
    <property type="term" value="P:protein transport by the Sec complex"/>
    <property type="evidence" value="ECO:0007669"/>
    <property type="project" value="UniProtKB-UniRule"/>
</dbReference>
<evidence type="ECO:0000313" key="13">
    <source>
        <dbReference type="EMBL" id="OGC48584.1"/>
    </source>
</evidence>
<evidence type="ECO:0000256" key="7">
    <source>
        <dbReference type="ARBA" id="ARBA00023010"/>
    </source>
</evidence>
<dbReference type="InterPro" id="IPR055344">
    <property type="entry name" value="SecD_SecF_C_bact"/>
</dbReference>
<dbReference type="GO" id="GO:0005886">
    <property type="term" value="C:plasma membrane"/>
    <property type="evidence" value="ECO:0007669"/>
    <property type="project" value="UniProtKB-SubCell"/>
</dbReference>
<sequence length="483" mass="53123">MLKNVHFRLGLIAAILVVSVLIVLPKTPIVIKNKYIDLDSNIGGYYINLFGGKLKKDLTQFKKGLDLEGGIRVVLKADMSGISDSDRNGAMESATGVIERRVNLLGVSEPLITPSKIGDEYRIVVEIPGVSDTETAISLIGQTAQLKFKKLRAELEFTEEKFKEYYVDPSVWEDTGVTGADLRGVDVVFDRQQNLNDSNSPQIQLKFTPEGREKFSQVAKENVNRPVALFLDEDSFPLSAPTISPDLAEGLKNDPVISGTFSLETANALSIQIRAGALPVPVEILEQKTVGATLGGESVNKSFTAGVVGLWLVFMFLVFMYKRLGILAGLALLIYSLTTLAIFKLIPVVLTLPGIAGFVLSIGMATDANILVFERIKEEISWGRPKNLAIKLGFDRAWNSIKDSNMSSLLTSAVLFYFGSGPVRGFALTLSIGILVSLFSSIFVVKTFIEVFRFGNQNFSTVEVERKWEPKRLFNLIKRGRSK</sequence>
<dbReference type="FunFam" id="1.20.1640.10:FF:000004">
    <property type="entry name" value="Protein translocase subunit SecD"/>
    <property type="match status" value="1"/>
</dbReference>
<keyword evidence="3 9" id="KW-1003">Cell membrane</keyword>
<dbReference type="STRING" id="1802610.A2W32_00255"/>
<feature type="domain" description="Protein export membrane protein SecD/SecF C-terminal" evidence="10">
    <location>
        <begin position="282"/>
        <end position="449"/>
    </location>
</feature>
<dbReference type="Pfam" id="PF21760">
    <property type="entry name" value="SecD_1st"/>
    <property type="match status" value="1"/>
</dbReference>
<comment type="caution">
    <text evidence="9">Lacks conserved residue(s) required for the propagation of feature annotation.</text>
</comment>
<dbReference type="GO" id="GO:0065002">
    <property type="term" value="P:intracellular protein transmembrane transport"/>
    <property type="evidence" value="ECO:0007669"/>
    <property type="project" value="UniProtKB-UniRule"/>
</dbReference>
<keyword evidence="6 9" id="KW-1133">Transmembrane helix</keyword>